<evidence type="ECO:0000256" key="2">
    <source>
        <dbReference type="SAM" id="Coils"/>
    </source>
</evidence>
<feature type="region of interest" description="Disordered" evidence="3">
    <location>
        <begin position="120"/>
        <end position="140"/>
    </location>
</feature>
<dbReference type="AlphaFoldDB" id="A0A9P4S291"/>
<feature type="domain" description="Zn(2)-C6 fungal-type" evidence="4">
    <location>
        <begin position="3"/>
        <end position="37"/>
    </location>
</feature>
<dbReference type="EMBL" id="MU006115">
    <property type="protein sequence ID" value="KAF2834784.1"/>
    <property type="molecule type" value="Genomic_DNA"/>
</dbReference>
<evidence type="ECO:0000313" key="5">
    <source>
        <dbReference type="EMBL" id="KAF2834784.1"/>
    </source>
</evidence>
<reference evidence="5" key="1">
    <citation type="journal article" date="2020" name="Stud. Mycol.">
        <title>101 Dothideomycetes genomes: a test case for predicting lifestyles and emergence of pathogens.</title>
        <authorList>
            <person name="Haridas S."/>
            <person name="Albert R."/>
            <person name="Binder M."/>
            <person name="Bloem J."/>
            <person name="Labutti K."/>
            <person name="Salamov A."/>
            <person name="Andreopoulos B."/>
            <person name="Baker S."/>
            <person name="Barry K."/>
            <person name="Bills G."/>
            <person name="Bluhm B."/>
            <person name="Cannon C."/>
            <person name="Castanera R."/>
            <person name="Culley D."/>
            <person name="Daum C."/>
            <person name="Ezra D."/>
            <person name="Gonzalez J."/>
            <person name="Henrissat B."/>
            <person name="Kuo A."/>
            <person name="Liang C."/>
            <person name="Lipzen A."/>
            <person name="Lutzoni F."/>
            <person name="Magnuson J."/>
            <person name="Mondo S."/>
            <person name="Nolan M."/>
            <person name="Ohm R."/>
            <person name="Pangilinan J."/>
            <person name="Park H.-J."/>
            <person name="Ramirez L."/>
            <person name="Alfaro M."/>
            <person name="Sun H."/>
            <person name="Tritt A."/>
            <person name="Yoshinaga Y."/>
            <person name="Zwiers L.-H."/>
            <person name="Turgeon B."/>
            <person name="Goodwin S."/>
            <person name="Spatafora J."/>
            <person name="Crous P."/>
            <person name="Grigoriev I."/>
        </authorList>
    </citation>
    <scope>NUCLEOTIDE SEQUENCE</scope>
    <source>
        <strain evidence="5">CBS 101060</strain>
    </source>
</reference>
<name>A0A9P4S291_9PEZI</name>
<dbReference type="InterPro" id="IPR001138">
    <property type="entry name" value="Zn2Cys6_DnaBD"/>
</dbReference>
<evidence type="ECO:0000256" key="3">
    <source>
        <dbReference type="SAM" id="MobiDB-lite"/>
    </source>
</evidence>
<keyword evidence="2" id="KW-0175">Coiled coil</keyword>
<dbReference type="GO" id="GO:0008270">
    <property type="term" value="F:zinc ion binding"/>
    <property type="evidence" value="ECO:0007669"/>
    <property type="project" value="InterPro"/>
</dbReference>
<dbReference type="Pfam" id="PF00172">
    <property type="entry name" value="Zn_clus"/>
    <property type="match status" value="1"/>
</dbReference>
<evidence type="ECO:0000313" key="6">
    <source>
        <dbReference type="Proteomes" id="UP000799429"/>
    </source>
</evidence>
<dbReference type="OrthoDB" id="3943416at2759"/>
<dbReference type="GO" id="GO:0000981">
    <property type="term" value="F:DNA-binding transcription factor activity, RNA polymerase II-specific"/>
    <property type="evidence" value="ECO:0007669"/>
    <property type="project" value="InterPro"/>
</dbReference>
<accession>A0A9P4S291</accession>
<keyword evidence="1" id="KW-0539">Nucleus</keyword>
<evidence type="ECO:0000259" key="4">
    <source>
        <dbReference type="Pfam" id="PF00172"/>
    </source>
</evidence>
<organism evidence="5 6">
    <name type="scientific">Patellaria atrata CBS 101060</name>
    <dbReference type="NCBI Taxonomy" id="1346257"/>
    <lineage>
        <taxon>Eukaryota</taxon>
        <taxon>Fungi</taxon>
        <taxon>Dikarya</taxon>
        <taxon>Ascomycota</taxon>
        <taxon>Pezizomycotina</taxon>
        <taxon>Dothideomycetes</taxon>
        <taxon>Dothideomycetes incertae sedis</taxon>
        <taxon>Patellariales</taxon>
        <taxon>Patellariaceae</taxon>
        <taxon>Patellaria</taxon>
    </lineage>
</organism>
<feature type="compositionally biased region" description="Low complexity" evidence="3">
    <location>
        <begin position="129"/>
        <end position="140"/>
    </location>
</feature>
<keyword evidence="6" id="KW-1185">Reference proteome</keyword>
<feature type="coiled-coil region" evidence="2">
    <location>
        <begin position="43"/>
        <end position="101"/>
    </location>
</feature>
<evidence type="ECO:0000256" key="1">
    <source>
        <dbReference type="ARBA" id="ARBA00023242"/>
    </source>
</evidence>
<proteinExistence type="predicted"/>
<gene>
    <name evidence="5" type="ORF">M501DRAFT_1000037</name>
</gene>
<dbReference type="Proteomes" id="UP000799429">
    <property type="component" value="Unassembled WGS sequence"/>
</dbReference>
<sequence>MPTPCSSCRRSSRSCIVDIPSGFCSECLARGTKCDLVVTQKDWDKLDALKAKLRSELDAAERAEDETARLREEAVLEAMPIRAARAHSRRLRRRLLLLERKEAEMSRRELGSIEELEALEREAEKQQASSGAPVSPSAVSLSGWSDLDFSVLEGLEFPGFGDETVQVSDRSSSNA</sequence>
<protein>
    <recommendedName>
        <fullName evidence="4">Zn(2)-C6 fungal-type domain-containing protein</fullName>
    </recommendedName>
</protein>
<comment type="caution">
    <text evidence="5">The sequence shown here is derived from an EMBL/GenBank/DDBJ whole genome shotgun (WGS) entry which is preliminary data.</text>
</comment>